<evidence type="ECO:0000256" key="3">
    <source>
        <dbReference type="ARBA" id="ARBA00023295"/>
    </source>
</evidence>
<evidence type="ECO:0000259" key="4">
    <source>
        <dbReference type="Pfam" id="PF21365"/>
    </source>
</evidence>
<dbReference type="FunFam" id="2.60.40.1180:FF:000023">
    <property type="entry name" value="neutral alpha-glucosidase AB isoform X2"/>
    <property type="match status" value="1"/>
</dbReference>
<dbReference type="GO" id="GO:0033919">
    <property type="term" value="F:glucan 1,3-alpha-glucosidase activity"/>
    <property type="evidence" value="ECO:0007669"/>
    <property type="project" value="TreeGrafter"/>
</dbReference>
<evidence type="ECO:0000313" key="5">
    <source>
        <dbReference type="Ensembl" id="ENSCCRP00020072505.1"/>
    </source>
</evidence>
<sequence length="208" mass="23613">FRPLRVEYPDDVTTFSIEDEYLIGKDLLVHPVTDEGDTALPAYLPGKGEVWYEVHTFQKHNGEQSLYIPVTMSSIPVFQRGGSVICRKDRVRRSSSCMENDPYALYVALNSQGSAEGELYIDDFHTFSFEKAKQFVHRHLSFAANTLSSRNLAPDSQFSTASWIEKIVLFQIYGAESAVEFEFDSTLSVLTLRKPRVNTAADWTTILR</sequence>
<keyword evidence="3" id="KW-0326">Glycosidase</keyword>
<dbReference type="GO" id="GO:0017177">
    <property type="term" value="C:glucosidase II complex"/>
    <property type="evidence" value="ECO:0007669"/>
    <property type="project" value="TreeGrafter"/>
</dbReference>
<dbReference type="GO" id="GO:0006491">
    <property type="term" value="P:N-glycan processing"/>
    <property type="evidence" value="ECO:0007669"/>
    <property type="project" value="TreeGrafter"/>
</dbReference>
<dbReference type="Proteomes" id="UP000694701">
    <property type="component" value="Unplaced"/>
</dbReference>
<accession>A0A8C2I048</accession>
<organism evidence="5 6">
    <name type="scientific">Cyprinus carpio</name>
    <name type="common">Common carp</name>
    <dbReference type="NCBI Taxonomy" id="7962"/>
    <lineage>
        <taxon>Eukaryota</taxon>
        <taxon>Metazoa</taxon>
        <taxon>Chordata</taxon>
        <taxon>Craniata</taxon>
        <taxon>Vertebrata</taxon>
        <taxon>Euteleostomi</taxon>
        <taxon>Actinopterygii</taxon>
        <taxon>Neopterygii</taxon>
        <taxon>Teleostei</taxon>
        <taxon>Ostariophysi</taxon>
        <taxon>Cypriniformes</taxon>
        <taxon>Cyprinidae</taxon>
        <taxon>Cyprininae</taxon>
        <taxon>Cyprinus</taxon>
    </lineage>
</organism>
<dbReference type="Pfam" id="PF21365">
    <property type="entry name" value="Glyco_hydro_31_3rd"/>
    <property type="match status" value="1"/>
</dbReference>
<protein>
    <recommendedName>
        <fullName evidence="4">Glycosyl hydrolase family 31 C-terminal domain-containing protein</fullName>
    </recommendedName>
</protein>
<name>A0A8C2I048_CYPCA</name>
<dbReference type="Gene3D" id="2.60.40.1180">
    <property type="entry name" value="Golgi alpha-mannosidase II"/>
    <property type="match status" value="2"/>
</dbReference>
<dbReference type="InterPro" id="IPR048395">
    <property type="entry name" value="Glyco_hydro_31_C"/>
</dbReference>
<dbReference type="AlphaFoldDB" id="A0A8C2I048"/>
<evidence type="ECO:0000313" key="6">
    <source>
        <dbReference type="Proteomes" id="UP000694701"/>
    </source>
</evidence>
<dbReference type="PANTHER" id="PTHR22762">
    <property type="entry name" value="ALPHA-GLUCOSIDASE"/>
    <property type="match status" value="1"/>
</dbReference>
<dbReference type="PANTHER" id="PTHR22762:SF162">
    <property type="entry name" value="NEUTRAL ALPHA-GLUCOSIDASE AB"/>
    <property type="match status" value="1"/>
</dbReference>
<proteinExistence type="inferred from homology"/>
<dbReference type="Ensembl" id="ENSCCRT00020079619.1">
    <property type="protein sequence ID" value="ENSCCRP00020072505.1"/>
    <property type="gene ID" value="ENSCCRG00020033885.1"/>
</dbReference>
<evidence type="ECO:0000256" key="2">
    <source>
        <dbReference type="ARBA" id="ARBA00022801"/>
    </source>
</evidence>
<dbReference type="SUPFAM" id="SSF51011">
    <property type="entry name" value="Glycosyl hydrolase domain"/>
    <property type="match status" value="1"/>
</dbReference>
<evidence type="ECO:0000256" key="1">
    <source>
        <dbReference type="ARBA" id="ARBA00007806"/>
    </source>
</evidence>
<reference evidence="5" key="1">
    <citation type="submission" date="2025-08" db="UniProtKB">
        <authorList>
            <consortium name="Ensembl"/>
        </authorList>
    </citation>
    <scope>IDENTIFICATION</scope>
</reference>
<dbReference type="InterPro" id="IPR013780">
    <property type="entry name" value="Glyco_hydro_b"/>
</dbReference>
<keyword evidence="2" id="KW-0378">Hydrolase</keyword>
<comment type="similarity">
    <text evidence="1">Belongs to the glycosyl hydrolase 31 family.</text>
</comment>
<feature type="domain" description="Glycosyl hydrolase family 31 C-terminal" evidence="4">
    <location>
        <begin position="2"/>
        <end position="85"/>
    </location>
</feature>